<evidence type="ECO:0000259" key="22">
    <source>
        <dbReference type="PROSITE" id="PS50006"/>
    </source>
</evidence>
<dbReference type="Gene3D" id="2.60.200.20">
    <property type="match status" value="1"/>
</dbReference>
<dbReference type="PROSITE" id="PS00411">
    <property type="entry name" value="KINESIN_MOTOR_1"/>
    <property type="match status" value="1"/>
</dbReference>
<keyword evidence="4" id="KW-0597">Phosphoprotein</keyword>
<keyword evidence="10" id="KW-0472">Membrane</keyword>
<dbReference type="Pfam" id="PF00225">
    <property type="entry name" value="Kinesin"/>
    <property type="match status" value="1"/>
</dbReference>
<keyword evidence="7 18" id="KW-0067">ATP-binding</keyword>
<keyword evidence="25" id="KW-1185">Reference proteome</keyword>
<comment type="caution">
    <text evidence="24">The sequence shown here is derived from an EMBL/GenBank/DDBJ whole genome shotgun (WGS) entry which is preliminary data.</text>
</comment>
<feature type="compositionally biased region" description="Polar residues" evidence="20">
    <location>
        <begin position="916"/>
        <end position="925"/>
    </location>
</feature>
<dbReference type="InterPro" id="IPR049780">
    <property type="entry name" value="PH_KIFIA_KIFIB"/>
</dbReference>
<evidence type="ECO:0000256" key="20">
    <source>
        <dbReference type="SAM" id="MobiDB-lite"/>
    </source>
</evidence>
<keyword evidence="14" id="KW-0968">Cytoplasmic vesicle</keyword>
<dbReference type="GO" id="GO:0005874">
    <property type="term" value="C:microtubule"/>
    <property type="evidence" value="ECO:0007669"/>
    <property type="project" value="UniProtKB-KW"/>
</dbReference>
<feature type="region of interest" description="Disordered" evidence="20">
    <location>
        <begin position="913"/>
        <end position="949"/>
    </location>
</feature>
<dbReference type="CDD" id="cd22726">
    <property type="entry name" value="FHA_KIF1A"/>
    <property type="match status" value="1"/>
</dbReference>
<evidence type="ECO:0000259" key="23">
    <source>
        <dbReference type="PROSITE" id="PS50067"/>
    </source>
</evidence>
<evidence type="ECO:0000256" key="13">
    <source>
        <dbReference type="ARBA" id="ARBA00023235"/>
    </source>
</evidence>
<protein>
    <recommendedName>
        <fullName evidence="17">plus-end-directed kinesin ATPase</fullName>
        <ecNumber evidence="17">5.6.1.3</ecNumber>
    </recommendedName>
</protein>
<evidence type="ECO:0000256" key="5">
    <source>
        <dbReference type="ARBA" id="ARBA00022701"/>
    </source>
</evidence>
<dbReference type="FunFam" id="2.30.29.30:FF:000023">
    <property type="entry name" value="Kinesin family member 1B"/>
    <property type="match status" value="1"/>
</dbReference>
<keyword evidence="6 18" id="KW-0547">Nucleotide-binding</keyword>
<evidence type="ECO:0000256" key="2">
    <source>
        <dbReference type="ARBA" id="ARBA00004250"/>
    </source>
</evidence>
<feature type="region of interest" description="Disordered" evidence="20">
    <location>
        <begin position="1536"/>
        <end position="1580"/>
    </location>
</feature>
<organism evidence="24 25">
    <name type="scientific">Regulus satrapa</name>
    <name type="common">Golden-crowned kinglet</name>
    <dbReference type="NCBI Taxonomy" id="13245"/>
    <lineage>
        <taxon>Eukaryota</taxon>
        <taxon>Metazoa</taxon>
        <taxon>Chordata</taxon>
        <taxon>Craniata</taxon>
        <taxon>Vertebrata</taxon>
        <taxon>Euteleostomi</taxon>
        <taxon>Archelosauria</taxon>
        <taxon>Archosauria</taxon>
        <taxon>Dinosauria</taxon>
        <taxon>Saurischia</taxon>
        <taxon>Theropoda</taxon>
        <taxon>Coelurosauria</taxon>
        <taxon>Aves</taxon>
        <taxon>Neognathae</taxon>
        <taxon>Neoaves</taxon>
        <taxon>Telluraves</taxon>
        <taxon>Australaves</taxon>
        <taxon>Passeriformes</taxon>
        <taxon>Regulidae</taxon>
        <taxon>Regulus</taxon>
    </lineage>
</organism>
<dbReference type="Gene3D" id="3.40.850.10">
    <property type="entry name" value="Kinesin motor domain"/>
    <property type="match status" value="1"/>
</dbReference>
<dbReference type="PROSITE" id="PS50006">
    <property type="entry name" value="FHA_DOMAIN"/>
    <property type="match status" value="1"/>
</dbReference>
<dbReference type="Gene3D" id="2.30.29.30">
    <property type="entry name" value="Pleckstrin-homology domain (PH domain)/Phosphotyrosine-binding domain (PTB)"/>
    <property type="match status" value="1"/>
</dbReference>
<dbReference type="SUPFAM" id="SSF52540">
    <property type="entry name" value="P-loop containing nucleoside triphosphate hydrolases"/>
    <property type="match status" value="1"/>
</dbReference>
<dbReference type="CDD" id="cd01365">
    <property type="entry name" value="KISc_KIF1A_KIF1B"/>
    <property type="match status" value="1"/>
</dbReference>
<dbReference type="SUPFAM" id="SSF49879">
    <property type="entry name" value="SMAD/FHA domain"/>
    <property type="match status" value="1"/>
</dbReference>
<dbReference type="GO" id="GO:0005524">
    <property type="term" value="F:ATP binding"/>
    <property type="evidence" value="ECO:0007669"/>
    <property type="project" value="UniProtKB-UniRule"/>
</dbReference>
<feature type="domain" description="PH" evidence="21">
    <location>
        <begin position="1704"/>
        <end position="1802"/>
    </location>
</feature>
<evidence type="ECO:0000313" key="24">
    <source>
        <dbReference type="EMBL" id="NWR42642.1"/>
    </source>
</evidence>
<dbReference type="Pfam" id="PF00498">
    <property type="entry name" value="FHA"/>
    <property type="match status" value="1"/>
</dbReference>
<feature type="non-terminal residue" evidence="24">
    <location>
        <position position="1"/>
    </location>
</feature>
<dbReference type="Gene3D" id="6.10.250.2520">
    <property type="match status" value="1"/>
</dbReference>
<keyword evidence="9 19" id="KW-0175">Coiled coil</keyword>
<dbReference type="InterPro" id="IPR019821">
    <property type="entry name" value="Kinesin_motor_CS"/>
</dbReference>
<evidence type="ECO:0000256" key="16">
    <source>
        <dbReference type="ARBA" id="ARBA00050273"/>
    </source>
</evidence>
<evidence type="ECO:0000256" key="3">
    <source>
        <dbReference type="ARBA" id="ARBA00022490"/>
    </source>
</evidence>
<dbReference type="InterPro" id="IPR011993">
    <property type="entry name" value="PH-like_dom_sf"/>
</dbReference>
<keyword evidence="13" id="KW-0413">Isomerase</keyword>
<evidence type="ECO:0000259" key="21">
    <source>
        <dbReference type="PROSITE" id="PS50003"/>
    </source>
</evidence>
<dbReference type="PROSITE" id="PS50003">
    <property type="entry name" value="PH_DOMAIN"/>
    <property type="match status" value="1"/>
</dbReference>
<evidence type="ECO:0000256" key="19">
    <source>
        <dbReference type="SAM" id="Coils"/>
    </source>
</evidence>
<dbReference type="PROSITE" id="PS50067">
    <property type="entry name" value="KINESIN_MOTOR_2"/>
    <property type="match status" value="1"/>
</dbReference>
<evidence type="ECO:0000256" key="10">
    <source>
        <dbReference type="ARBA" id="ARBA00023136"/>
    </source>
</evidence>
<dbReference type="FunFam" id="3.40.850.10:FF:000004">
    <property type="entry name" value="Kinesin-like protein isoform 2"/>
    <property type="match status" value="1"/>
</dbReference>
<dbReference type="EMBL" id="VWZN01003143">
    <property type="protein sequence ID" value="NWR42642.1"/>
    <property type="molecule type" value="Genomic_DNA"/>
</dbReference>
<feature type="coiled-coil region" evidence="19">
    <location>
        <begin position="469"/>
        <end position="496"/>
    </location>
</feature>
<reference evidence="24 25" key="1">
    <citation type="submission" date="2019-09" db="EMBL/GenBank/DDBJ databases">
        <title>Bird 10,000 Genomes (B10K) Project - Family phase.</title>
        <authorList>
            <person name="Zhang G."/>
        </authorList>
    </citation>
    <scope>NUCLEOTIDE SEQUENCE [LARGE SCALE GENOMIC DNA]</scope>
    <source>
        <strain evidence="24">B10K-DU-001-18</strain>
        <tissue evidence="24">Muscle</tissue>
    </source>
</reference>
<evidence type="ECO:0000256" key="4">
    <source>
        <dbReference type="ARBA" id="ARBA00022553"/>
    </source>
</evidence>
<comment type="similarity">
    <text evidence="18">Belongs to the TRAFAC class myosin-kinesin ATPase superfamily. Kinesin family.</text>
</comment>
<dbReference type="InterPro" id="IPR027417">
    <property type="entry name" value="P-loop_NTPase"/>
</dbReference>
<dbReference type="InterPro" id="IPR000253">
    <property type="entry name" value="FHA_dom"/>
</dbReference>
<dbReference type="GO" id="GO:0010970">
    <property type="term" value="P:transport along microtubule"/>
    <property type="evidence" value="ECO:0007669"/>
    <property type="project" value="UniProtKB-ARBA"/>
</dbReference>
<comment type="subcellular location">
    <subcellularLocation>
        <location evidence="1">Cytoplasm</location>
        <location evidence="1">Cytoskeleton</location>
    </subcellularLocation>
    <subcellularLocation>
        <location evidence="2">Cytoplasmic vesicle</location>
        <location evidence="2">Secretory vesicle membrane</location>
    </subcellularLocation>
    <subcellularLocation>
        <location evidence="15">Synapse</location>
    </subcellularLocation>
</comment>
<feature type="compositionally biased region" description="Acidic residues" evidence="20">
    <location>
        <begin position="939"/>
        <end position="949"/>
    </location>
</feature>
<dbReference type="Pfam" id="PF12423">
    <property type="entry name" value="KIF1B"/>
    <property type="match status" value="1"/>
</dbReference>
<keyword evidence="8" id="KW-0770">Synapse</keyword>
<evidence type="ECO:0000256" key="9">
    <source>
        <dbReference type="ARBA" id="ARBA00023054"/>
    </source>
</evidence>
<feature type="domain" description="FHA" evidence="22">
    <location>
        <begin position="555"/>
        <end position="611"/>
    </location>
</feature>
<evidence type="ECO:0000256" key="1">
    <source>
        <dbReference type="ARBA" id="ARBA00004245"/>
    </source>
</evidence>
<proteinExistence type="inferred from homology"/>
<keyword evidence="5" id="KW-0493">Microtubule</keyword>
<dbReference type="PANTHER" id="PTHR47117">
    <property type="entry name" value="STAR-RELATED LIPID TRANSFER PROTEIN 9"/>
    <property type="match status" value="1"/>
</dbReference>
<dbReference type="InterPro" id="IPR036961">
    <property type="entry name" value="Kinesin_motor_dom_sf"/>
</dbReference>
<dbReference type="InterPro" id="IPR022140">
    <property type="entry name" value="Kinesin-like_KIF1-typ"/>
</dbReference>
<feature type="region of interest" description="Disordered" evidence="20">
    <location>
        <begin position="1654"/>
        <end position="1690"/>
    </location>
</feature>
<dbReference type="OrthoDB" id="3176171at2759"/>
<evidence type="ECO:0000256" key="14">
    <source>
        <dbReference type="ARBA" id="ARBA00023329"/>
    </source>
</evidence>
<dbReference type="GO" id="GO:0008017">
    <property type="term" value="F:microtubule binding"/>
    <property type="evidence" value="ECO:0007669"/>
    <property type="project" value="InterPro"/>
</dbReference>
<feature type="binding site" evidence="18">
    <location>
        <begin position="97"/>
        <end position="104"/>
    </location>
    <ligand>
        <name>ATP</name>
        <dbReference type="ChEBI" id="CHEBI:30616"/>
    </ligand>
</feature>
<dbReference type="FunFam" id="2.60.200.20:FF:000001">
    <property type="entry name" value="Kinesin family member 1B"/>
    <property type="match status" value="1"/>
</dbReference>
<dbReference type="CDD" id="cd01233">
    <property type="entry name" value="PH_KIFIA_KIFIB"/>
    <property type="match status" value="1"/>
</dbReference>
<dbReference type="InterPro" id="IPR032405">
    <property type="entry name" value="Kinesin_assoc"/>
</dbReference>
<feature type="non-terminal residue" evidence="24">
    <location>
        <position position="1806"/>
    </location>
</feature>
<dbReference type="InterPro" id="IPR049779">
    <property type="entry name" value="FHA_KIF1A"/>
</dbReference>
<dbReference type="SMART" id="SM00240">
    <property type="entry name" value="FHA"/>
    <property type="match status" value="1"/>
</dbReference>
<evidence type="ECO:0000256" key="18">
    <source>
        <dbReference type="PROSITE-ProRule" id="PRU00283"/>
    </source>
</evidence>
<dbReference type="GO" id="GO:0045202">
    <property type="term" value="C:synapse"/>
    <property type="evidence" value="ECO:0007669"/>
    <property type="project" value="UniProtKB-SubCell"/>
</dbReference>
<keyword evidence="12" id="KW-0206">Cytoskeleton</keyword>
<evidence type="ECO:0000256" key="15">
    <source>
        <dbReference type="ARBA" id="ARBA00034103"/>
    </source>
</evidence>
<dbReference type="PANTHER" id="PTHR47117:SF2">
    <property type="entry name" value="KINESIN-LIKE PROTEIN KIF1A ISOFORM X1"/>
    <property type="match status" value="1"/>
</dbReference>
<gene>
    <name evidence="24" type="primary">Kif1b_0</name>
    <name evidence="24" type="ORF">REGSAT_R13003</name>
</gene>
<evidence type="ECO:0000256" key="11">
    <source>
        <dbReference type="ARBA" id="ARBA00023175"/>
    </source>
</evidence>
<dbReference type="EC" id="5.6.1.3" evidence="17"/>
<dbReference type="GO" id="GO:0008574">
    <property type="term" value="F:plus-end-directed microtubule motor activity"/>
    <property type="evidence" value="ECO:0007669"/>
    <property type="project" value="UniProtKB-EC"/>
</dbReference>
<evidence type="ECO:0000256" key="7">
    <source>
        <dbReference type="ARBA" id="ARBA00022840"/>
    </source>
</evidence>
<name>A0A7K4X6R8_REGSA</name>
<accession>A0A7K4X6R8</accession>
<dbReference type="Proteomes" id="UP000529728">
    <property type="component" value="Unassembled WGS sequence"/>
</dbReference>
<feature type="compositionally biased region" description="Low complexity" evidence="20">
    <location>
        <begin position="1537"/>
        <end position="1557"/>
    </location>
</feature>
<dbReference type="InterPro" id="IPR001752">
    <property type="entry name" value="Kinesin_motor_dom"/>
</dbReference>
<dbReference type="PRINTS" id="PR00380">
    <property type="entry name" value="KINESINHEAVY"/>
</dbReference>
<feature type="coiled-coil region" evidence="19">
    <location>
        <begin position="667"/>
        <end position="716"/>
    </location>
</feature>
<dbReference type="InterPro" id="IPR022164">
    <property type="entry name" value="Kinesin-like"/>
</dbReference>
<keyword evidence="3" id="KW-0963">Cytoplasm</keyword>
<dbReference type="SMART" id="SM00233">
    <property type="entry name" value="PH"/>
    <property type="match status" value="1"/>
</dbReference>
<feature type="domain" description="Kinesin motor" evidence="23">
    <location>
        <begin position="5"/>
        <end position="359"/>
    </location>
</feature>
<dbReference type="GO" id="GO:0030658">
    <property type="term" value="C:transport vesicle membrane"/>
    <property type="evidence" value="ECO:0007669"/>
    <property type="project" value="UniProtKB-SubCell"/>
</dbReference>
<dbReference type="SMART" id="SM00129">
    <property type="entry name" value="KISc"/>
    <property type="match status" value="1"/>
</dbReference>
<dbReference type="Pfam" id="PF12473">
    <property type="entry name" value="DUF3694"/>
    <property type="match status" value="1"/>
</dbReference>
<dbReference type="SUPFAM" id="SSF50729">
    <property type="entry name" value="PH domain-like"/>
    <property type="match status" value="1"/>
</dbReference>
<dbReference type="InterPro" id="IPR001849">
    <property type="entry name" value="PH_domain"/>
</dbReference>
<feature type="compositionally biased region" description="Basic and acidic residues" evidence="20">
    <location>
        <begin position="1672"/>
        <end position="1689"/>
    </location>
</feature>
<evidence type="ECO:0000256" key="6">
    <source>
        <dbReference type="ARBA" id="ARBA00022741"/>
    </source>
</evidence>
<sequence>MAGASVKVAVRVRPFNSREMSRESKCIIQMSGSTTTILNPKQPKETPKSFSFDYSYWSHTTPADINYASQKQVYRDIGEEMLQHAFEGYNVCIFAYGQTGAGKSYTMMGKQEKDQQGIIPQLCEDLFSRINDTTNDNMSYSVEVSYMEIYCERVRDLLNPKNKGNLRVREHPLMGPYVEDLSKLAVTSYNDIQDLMDSGNKARTVAATNMNETSSRSHAVFNIIFTQKRHDAETDITTEKVSKISLVDLAGSERADSTGAKGTRLKEGANINKSLTTLGKVISALAEMVAPSLSLSIPQNKKKKKTDFIPYRDSVLTWLLRENLGGNSRTAMVAALSPADINYDETLSTLRYADRAKQIRCNAVINEDPNNKLIRELKDEVARLRDLLYAQGLGDIIDTHPAAGGSKYVSDFENNNDAGGAELSHRHDNLSTVTNAIAGISPSSSLSALSSRAASVASLHERIMFAPGSEEAIERLKETEKIIAELNETWEEKLRRTEAIRMEREALLAEMGVAMREDGGTLGVFSPKKTPHLVNLNEDPLMSECLLYYIKDGITRVGREDAEKRQDIVLSGHFIKEEHCLFRSDTKTGGEVIVTLEPCEGADTYVNGKKVTEPSILRSGNRIIMGKSHVFRFNHPEQARQERERTPCAETPAEPVDWAFAQRELLEKQGIDMKQEMEQRLQELEDQYRREREEANYLLEQQRLDYESKLEALQKQMDSRYYPEANEEEEEPEDEVQWTEREFELALWAFRKWKWYQFTSLRDLLWGNAIFLKEANAISVELKKKVQFQFVLLTDTLYSPLPPDLLPPDAAKDREKRPFPRTIVAVEVQDQKNGATHYWTLEKLRQRLDLMREMYDRAAEVPSSVIEDCDNVVTGGDPFYDRFPWFRLVGSSDISGCNSSPLFNTCMSERMADLTPSPTFSNPDSDITEPADEQHQGQEEEEEEEDLEEDIFPECPLCDGRDPFYDRFPLFSLVGRAFVYLSNLLYPVPLVHRVAIVSEKGEVKGFLRVAVQAISADEEAPDYGSGVRQSGTAKISFDDQHFEKSESCPAVGMSRSGTSQEELRIVEGQGQVSDVGPSADEVNNNTCAVTPEDLLLDSPEKPAPDGPLEVALDHLKLGSIFTFRVTVLQASSISAEYADIFCQFNFIHRHDEAFSTEPLKNTGRGPPLGFYHVQNIAVEVTKSFIEYIKSQPIVFEVFGHYQQHPFPPLCKDVLSPLRPSRRHFPRVMPLSKPVPATKLSTMTRPSAGPCQCKYDLMVFFEICELEANGDYIPAVVDHRGGMPCHGTFLLHQGIQRRISVTLVHETGSLIHWKEVRELVVGRIRNTPEADESLIDPNILSLNILSSGYIHPSQDDRTFYQFEAAWDSSMHNSLLLNRVTPYREKIYITLSAYIEARTLAGMENCTQPAVITKDFCMVFYSRDAKLPASRSIRNLFGSGSLRASESNRVTGVYELSLCRVADAGSPGMQRRRRRVLDTSVAYVRGEENLAGWRPRSDSLILDHQWELEKLSLLQEVEKTRHYLLLREKLETTQRLGMESLSPCSSEDSESRSTSCISSPLSADGAPEGRTSPPETPSERQKELAVKCLRLLTHTFNREYSHSHVCISASESKLSEMSVTLMRDPSMPALGVTTLTPSSTCPSLVEGCYNAMEVRPPQVSSRAESPDLEPVVEGEQKKSPARRPEEEKEPQRLLVPDIQEIRVSPIVSKKGYLHFLEPHTNGWVKRFVVVRRPYVYIYNSDKDAVERAILNLSKAQVEYSEDQQAMLKTPNTFAVCTEHRGILLQASSDKDMHDWLYAFNPLLAGSIR</sequence>
<keyword evidence="11 18" id="KW-0505">Motor protein</keyword>
<dbReference type="Pfam" id="PF16183">
    <property type="entry name" value="Kinesin_assoc"/>
    <property type="match status" value="1"/>
</dbReference>
<comment type="catalytic activity">
    <reaction evidence="16">
        <text>ATP + H2O + a kinesin associated with a microtubule at position (n) = ADP + phosphate a kinesin associated with a microtubule at position (n+1, toward the plus end).</text>
        <dbReference type="EC" id="5.6.1.3"/>
    </reaction>
</comment>
<evidence type="ECO:0000256" key="17">
    <source>
        <dbReference type="ARBA" id="ARBA00066390"/>
    </source>
</evidence>
<evidence type="ECO:0000313" key="25">
    <source>
        <dbReference type="Proteomes" id="UP000529728"/>
    </source>
</evidence>
<evidence type="ECO:0000256" key="8">
    <source>
        <dbReference type="ARBA" id="ARBA00023018"/>
    </source>
</evidence>
<evidence type="ECO:0000256" key="12">
    <source>
        <dbReference type="ARBA" id="ARBA00023212"/>
    </source>
</evidence>
<dbReference type="InterPro" id="IPR008984">
    <property type="entry name" value="SMAD_FHA_dom_sf"/>
</dbReference>
<dbReference type="Pfam" id="PF00169">
    <property type="entry name" value="PH"/>
    <property type="match status" value="1"/>
</dbReference>